<dbReference type="EMBL" id="NSIT01000091">
    <property type="protein sequence ID" value="PJE79161.1"/>
    <property type="molecule type" value="Genomic_DNA"/>
</dbReference>
<keyword evidence="1" id="KW-0732">Signal</keyword>
<gene>
    <name evidence="2" type="ORF">CI610_01880</name>
</gene>
<dbReference type="InterPro" id="IPR018635">
    <property type="entry name" value="UPF0319"/>
</dbReference>
<comment type="caution">
    <text evidence="2">The sequence shown here is derived from an EMBL/GenBank/DDBJ whole genome shotgun (WGS) entry which is preliminary data.</text>
</comment>
<reference evidence="2" key="1">
    <citation type="journal article" date="2017" name="Appl. Environ. Microbiol.">
        <title>Molecular characterization of an Endozoicomonas-like organism causing infection in king scallop Pecten maximus L.</title>
        <authorList>
            <person name="Cano I."/>
            <person name="van Aerle R."/>
            <person name="Ross S."/>
            <person name="Verner-Jeffreys D.W."/>
            <person name="Paley R.K."/>
            <person name="Rimmer G."/>
            <person name="Ryder D."/>
            <person name="Hooper P."/>
            <person name="Stone D."/>
            <person name="Feist S.W."/>
        </authorList>
    </citation>
    <scope>NUCLEOTIDE SEQUENCE</scope>
</reference>
<sequence>MFKHRLLGWIAFSLLSVSAWASTTTLQLPQEAVLLVMDGQDITKSHITPNAPVPLNQGKHQIVFRVEKTFRHLNDRKNFTSEPLVLTFNAQTDKQYKIQLSGLTFFGDTSRFNKQPTHHIKLVNNSGGIVPFNMTILTKHGIQLGRNLVQETAEFNTQSHAASMPSLVTGYNKTTFPVVRETTTAPADTSENMLKYWWMQAAPEIRNHFKEWLKTEAAQ</sequence>
<organism evidence="2">
    <name type="scientific">invertebrate metagenome</name>
    <dbReference type="NCBI Taxonomy" id="1711999"/>
    <lineage>
        <taxon>unclassified sequences</taxon>
        <taxon>metagenomes</taxon>
        <taxon>organismal metagenomes</taxon>
    </lineage>
</organism>
<evidence type="ECO:0000256" key="1">
    <source>
        <dbReference type="ARBA" id="ARBA00022729"/>
    </source>
</evidence>
<proteinExistence type="predicted"/>
<evidence type="ECO:0000313" key="2">
    <source>
        <dbReference type="EMBL" id="PJE79161.1"/>
    </source>
</evidence>
<dbReference type="PANTHER" id="PTHR38108">
    <property type="entry name" value="UPF0319 PROTEIN YCCT"/>
    <property type="match status" value="1"/>
</dbReference>
<accession>A0A2H9T7F7</accession>
<dbReference type="PANTHER" id="PTHR38108:SF1">
    <property type="entry name" value="UPF0319 PROTEIN YCCT"/>
    <property type="match status" value="1"/>
</dbReference>
<dbReference type="AlphaFoldDB" id="A0A2H9T7F7"/>
<name>A0A2H9T7F7_9ZZZZ</name>
<dbReference type="Pfam" id="PF09829">
    <property type="entry name" value="DUF2057"/>
    <property type="match status" value="1"/>
</dbReference>
<protein>
    <recommendedName>
        <fullName evidence="3">DUF2057 domain-containing protein</fullName>
    </recommendedName>
</protein>
<evidence type="ECO:0008006" key="3">
    <source>
        <dbReference type="Google" id="ProtNLM"/>
    </source>
</evidence>